<comment type="caution">
    <text evidence="8">The sequence shown here is derived from an EMBL/GenBank/DDBJ whole genome shotgun (WGS) entry which is preliminary data.</text>
</comment>
<keyword evidence="9" id="KW-1185">Reference proteome</keyword>
<evidence type="ECO:0000256" key="6">
    <source>
        <dbReference type="ARBA" id="ARBA00023136"/>
    </source>
</evidence>
<dbReference type="PANTHER" id="PTHR33510">
    <property type="entry name" value="PROTEIN TIC 20-II, CHLOROPLASTIC"/>
    <property type="match status" value="1"/>
</dbReference>
<feature type="transmembrane region" description="Helical" evidence="7">
    <location>
        <begin position="86"/>
        <end position="107"/>
    </location>
</feature>
<dbReference type="AlphaFoldDB" id="A0ABD1VFX1"/>
<keyword evidence="5 7" id="KW-1133">Transmembrane helix</keyword>
<evidence type="ECO:0000256" key="3">
    <source>
        <dbReference type="ARBA" id="ARBA00022692"/>
    </source>
</evidence>
<protein>
    <recommendedName>
        <fullName evidence="7">Protein TIC 20</fullName>
    </recommendedName>
</protein>
<dbReference type="EMBL" id="JBFOLJ010000005">
    <property type="protein sequence ID" value="KAL2535503.1"/>
    <property type="molecule type" value="Genomic_DNA"/>
</dbReference>
<comment type="similarity">
    <text evidence="2 7">Belongs to the Tic20 family.</text>
</comment>
<organism evidence="8 9">
    <name type="scientific">Forsythia ovata</name>
    <dbReference type="NCBI Taxonomy" id="205694"/>
    <lineage>
        <taxon>Eukaryota</taxon>
        <taxon>Viridiplantae</taxon>
        <taxon>Streptophyta</taxon>
        <taxon>Embryophyta</taxon>
        <taxon>Tracheophyta</taxon>
        <taxon>Spermatophyta</taxon>
        <taxon>Magnoliopsida</taxon>
        <taxon>eudicotyledons</taxon>
        <taxon>Gunneridae</taxon>
        <taxon>Pentapetalae</taxon>
        <taxon>asterids</taxon>
        <taxon>lamiids</taxon>
        <taxon>Lamiales</taxon>
        <taxon>Oleaceae</taxon>
        <taxon>Forsythieae</taxon>
        <taxon>Forsythia</taxon>
    </lineage>
</organism>
<reference evidence="9" key="1">
    <citation type="submission" date="2024-07" db="EMBL/GenBank/DDBJ databases">
        <title>Two chromosome-level genome assemblies of Korean endemic species Abeliophyllum distichum and Forsythia ovata (Oleaceae).</title>
        <authorList>
            <person name="Jang H."/>
        </authorList>
    </citation>
    <scope>NUCLEOTIDE SEQUENCE [LARGE SCALE GENOMIC DNA]</scope>
</reference>
<keyword evidence="7" id="KW-0934">Plastid</keyword>
<comment type="subcellular location">
    <subcellularLocation>
        <location evidence="1">Plastid</location>
        <location evidence="1">Chloroplast inner membrane</location>
        <topology evidence="1">Multi-pass membrane protein</topology>
    </subcellularLocation>
    <subcellularLocation>
        <location evidence="7">Plastid</location>
        <location evidence="7">Chloroplast membrane</location>
        <topology evidence="7">Multi-pass membrane protein</topology>
    </subcellularLocation>
</comment>
<sequence>MSKSHKEKKQNQSANPISAKISPNHLCPKICFFFTEYLFLSLSIQPLLHLLSFYHCTSFISFFTLSGHSLKPFSLSRYAQFNALSAMVLDVVLMLVQGIISPGWSGIKLKIMTWEHSEIFAFVVACFVYGVVSSILRKTLYLPFVAEAVGRQLE</sequence>
<feature type="transmembrane region" description="Helical" evidence="7">
    <location>
        <begin position="47"/>
        <end position="66"/>
    </location>
</feature>
<comment type="function">
    <text evidence="7">Involved in protein precursor import into chloroplasts.</text>
</comment>
<dbReference type="GO" id="GO:0009706">
    <property type="term" value="C:chloroplast inner membrane"/>
    <property type="evidence" value="ECO:0007669"/>
    <property type="project" value="UniProtKB-SubCell"/>
</dbReference>
<evidence type="ECO:0000256" key="5">
    <source>
        <dbReference type="ARBA" id="ARBA00022989"/>
    </source>
</evidence>
<feature type="transmembrane region" description="Helical" evidence="7">
    <location>
        <begin position="119"/>
        <end position="136"/>
    </location>
</feature>
<dbReference type="PANTHER" id="PTHR33510:SF5">
    <property type="entry name" value="PROTEIN TIC 20-II, CHLOROPLASTIC"/>
    <property type="match status" value="1"/>
</dbReference>
<comment type="caution">
    <text evidence="7">Lacks conserved residue(s) required for the propagation of feature annotation.</text>
</comment>
<proteinExistence type="inferred from homology"/>
<name>A0ABD1VFX1_9LAMI</name>
<evidence type="ECO:0000256" key="1">
    <source>
        <dbReference type="ARBA" id="ARBA00004478"/>
    </source>
</evidence>
<keyword evidence="3 7" id="KW-0812">Transmembrane</keyword>
<evidence type="ECO:0000256" key="4">
    <source>
        <dbReference type="ARBA" id="ARBA00022780"/>
    </source>
</evidence>
<dbReference type="Proteomes" id="UP001604277">
    <property type="component" value="Unassembled WGS sequence"/>
</dbReference>
<gene>
    <name evidence="8" type="ORF">Fot_16894</name>
</gene>
<evidence type="ECO:0000256" key="2">
    <source>
        <dbReference type="ARBA" id="ARBA00009596"/>
    </source>
</evidence>
<keyword evidence="4" id="KW-1001">Plastid inner membrane</keyword>
<keyword evidence="6 7" id="KW-0472">Membrane</keyword>
<keyword evidence="7" id="KW-0150">Chloroplast</keyword>
<evidence type="ECO:0000313" key="8">
    <source>
        <dbReference type="EMBL" id="KAL2535503.1"/>
    </source>
</evidence>
<accession>A0ABD1VFX1</accession>
<dbReference type="Pfam" id="PF16166">
    <property type="entry name" value="TIC20"/>
    <property type="match status" value="1"/>
</dbReference>
<dbReference type="InterPro" id="IPR005691">
    <property type="entry name" value="Tic20"/>
</dbReference>
<evidence type="ECO:0000256" key="7">
    <source>
        <dbReference type="RuleBase" id="RU367003"/>
    </source>
</evidence>
<evidence type="ECO:0000313" key="9">
    <source>
        <dbReference type="Proteomes" id="UP001604277"/>
    </source>
</evidence>